<dbReference type="Pfam" id="PF06728">
    <property type="entry name" value="PIG-U"/>
    <property type="match status" value="1"/>
</dbReference>
<dbReference type="EMBL" id="SPRC01000012">
    <property type="protein sequence ID" value="TIB80972.1"/>
    <property type="molecule type" value="Genomic_DNA"/>
</dbReference>
<evidence type="ECO:0000256" key="7">
    <source>
        <dbReference type="ARBA" id="ARBA00022989"/>
    </source>
</evidence>
<feature type="transmembrane region" description="Helical" evidence="9">
    <location>
        <begin position="217"/>
        <end position="240"/>
    </location>
</feature>
<evidence type="ECO:0000313" key="10">
    <source>
        <dbReference type="EMBL" id="TIB80972.1"/>
    </source>
</evidence>
<protein>
    <submittedName>
        <fullName evidence="10">PIG-U-domain-containing protein</fullName>
    </submittedName>
</protein>
<feature type="transmembrane region" description="Helical" evidence="9">
    <location>
        <begin position="61"/>
        <end position="77"/>
    </location>
</feature>
<dbReference type="GO" id="GO:0016255">
    <property type="term" value="P:attachment of GPI anchor to protein"/>
    <property type="evidence" value="ECO:0007669"/>
    <property type="project" value="InterPro"/>
</dbReference>
<accession>A0A4T0S3G4</accession>
<comment type="pathway">
    <text evidence="2">Glycolipid biosynthesis; glycosylphosphatidylinositol-anchor biosynthesis.</text>
</comment>
<dbReference type="Proteomes" id="UP000309601">
    <property type="component" value="Unassembled WGS sequence"/>
</dbReference>
<evidence type="ECO:0000313" key="12">
    <source>
        <dbReference type="Proteomes" id="UP000309601"/>
    </source>
</evidence>
<keyword evidence="8 9" id="KW-0472">Membrane</keyword>
<evidence type="ECO:0000256" key="2">
    <source>
        <dbReference type="ARBA" id="ARBA00004687"/>
    </source>
</evidence>
<organism evidence="10 13">
    <name type="scientific">Wallemia mellicola</name>
    <dbReference type="NCBI Taxonomy" id="1708541"/>
    <lineage>
        <taxon>Eukaryota</taxon>
        <taxon>Fungi</taxon>
        <taxon>Dikarya</taxon>
        <taxon>Basidiomycota</taxon>
        <taxon>Wallemiomycotina</taxon>
        <taxon>Wallemiomycetes</taxon>
        <taxon>Wallemiales</taxon>
        <taxon>Wallemiaceae</taxon>
        <taxon>Wallemia</taxon>
    </lineage>
</organism>
<feature type="transmembrane region" description="Helical" evidence="9">
    <location>
        <begin position="289"/>
        <end position="308"/>
    </location>
</feature>
<sequence>MTTVYFASGFALRAILINYFEFLNFFELSNVFNSAFIVKESAVRGTFDYISPLLLHFDSKVYYYILDVIAICALYRINKQSALFYTYSPLSIVNILSHSLTTLQNTLTVTSLTLACEGYAYLSILLLSYNSILFFYPVALLIPQMLIITKDSTNKVKELTKYTLVYLITTLSLLSLERYISNDWSFLNLYKNLIFAENLTPNTGLFWYLFMEIFSQFRYFFTVVLQLHAFIYVLPISIYLSHRPLLAFTFISGTISIFKSYPSIGDVSVYTSLIFLFPDLYQHARYPKFVATLTIVAAGLLPLFRHLWLRAVTGNANFYYASTLLWTFSNGMLLVELLYAEAKRLFMMTIDKDTDISKYKIKQV</sequence>
<evidence type="ECO:0000256" key="6">
    <source>
        <dbReference type="ARBA" id="ARBA00022824"/>
    </source>
</evidence>
<dbReference type="PANTHER" id="PTHR13121">
    <property type="entry name" value="GPI TRANSAMIDASE COMPONENT PIG-U"/>
    <property type="match status" value="1"/>
</dbReference>
<proteinExistence type="inferred from homology"/>
<comment type="similarity">
    <text evidence="3">Belongs to the PIGU family.</text>
</comment>
<keyword evidence="5 9" id="KW-0812">Transmembrane</keyword>
<feature type="transmembrane region" description="Helical" evidence="9">
    <location>
        <begin position="120"/>
        <end position="142"/>
    </location>
</feature>
<name>A0A4T0S3G4_9BASI</name>
<reference evidence="12 13" key="1">
    <citation type="submission" date="2019-03" db="EMBL/GenBank/DDBJ databases">
        <title>Sequencing 25 genomes of Wallemia mellicola.</title>
        <authorList>
            <person name="Gostincar C."/>
        </authorList>
    </citation>
    <scope>NUCLEOTIDE SEQUENCE [LARGE SCALE GENOMIC DNA]</scope>
    <source>
        <strain evidence="11 12">EXF-1274</strain>
        <strain evidence="10 13">EXF-6152</strain>
    </source>
</reference>
<dbReference type="EMBL" id="SPRW01000008">
    <property type="protein sequence ID" value="TIC68815.1"/>
    <property type="molecule type" value="Genomic_DNA"/>
</dbReference>
<feature type="transmembrane region" description="Helical" evidence="9">
    <location>
        <begin position="260"/>
        <end position="277"/>
    </location>
</feature>
<evidence type="ECO:0000256" key="4">
    <source>
        <dbReference type="ARBA" id="ARBA00022502"/>
    </source>
</evidence>
<evidence type="ECO:0000256" key="5">
    <source>
        <dbReference type="ARBA" id="ARBA00022692"/>
    </source>
</evidence>
<feature type="transmembrane region" description="Helical" evidence="9">
    <location>
        <begin position="163"/>
        <end position="181"/>
    </location>
</feature>
<comment type="caution">
    <text evidence="10">The sequence shown here is derived from an EMBL/GenBank/DDBJ whole genome shotgun (WGS) entry which is preliminary data.</text>
</comment>
<comment type="subcellular location">
    <subcellularLocation>
        <location evidence="1">Endoplasmic reticulum membrane</location>
        <topology evidence="1">Multi-pass membrane protein</topology>
    </subcellularLocation>
</comment>
<evidence type="ECO:0000256" key="3">
    <source>
        <dbReference type="ARBA" id="ARBA00010026"/>
    </source>
</evidence>
<evidence type="ECO:0000313" key="13">
    <source>
        <dbReference type="Proteomes" id="UP000310685"/>
    </source>
</evidence>
<dbReference type="GO" id="GO:0042765">
    <property type="term" value="C:GPI-anchor transamidase complex"/>
    <property type="evidence" value="ECO:0007669"/>
    <property type="project" value="InterPro"/>
</dbReference>
<dbReference type="UniPathway" id="UPA00196"/>
<keyword evidence="4" id="KW-0337">GPI-anchor biosynthesis</keyword>
<feature type="transmembrane region" description="Helical" evidence="9">
    <location>
        <begin position="82"/>
        <end position="100"/>
    </location>
</feature>
<evidence type="ECO:0000256" key="9">
    <source>
        <dbReference type="SAM" id="Phobius"/>
    </source>
</evidence>
<keyword evidence="7 9" id="KW-1133">Transmembrane helix</keyword>
<dbReference type="PANTHER" id="PTHR13121:SF0">
    <property type="entry name" value="PHOSPHATIDYLINOSITOL GLYCAN ANCHOR BIOSYNTHESIS CLASS U PROTEIN"/>
    <property type="match status" value="1"/>
</dbReference>
<feature type="transmembrane region" description="Helical" evidence="9">
    <location>
        <begin position="193"/>
        <end position="210"/>
    </location>
</feature>
<evidence type="ECO:0000313" key="11">
    <source>
        <dbReference type="EMBL" id="TIC68815.1"/>
    </source>
</evidence>
<dbReference type="AlphaFoldDB" id="A0A4T0S3G4"/>
<dbReference type="Proteomes" id="UP000310685">
    <property type="component" value="Unassembled WGS sequence"/>
</dbReference>
<gene>
    <name evidence="11" type="ORF">E3Q02_01087</name>
    <name evidence="10" type="ORF">E3Q22_01583</name>
</gene>
<feature type="transmembrane region" description="Helical" evidence="9">
    <location>
        <begin position="320"/>
        <end position="339"/>
    </location>
</feature>
<evidence type="ECO:0000256" key="8">
    <source>
        <dbReference type="ARBA" id="ARBA00023136"/>
    </source>
</evidence>
<keyword evidence="6" id="KW-0256">Endoplasmic reticulum</keyword>
<dbReference type="InterPro" id="IPR009600">
    <property type="entry name" value="PIG-U"/>
</dbReference>
<dbReference type="GO" id="GO:0006506">
    <property type="term" value="P:GPI anchor biosynthetic process"/>
    <property type="evidence" value="ECO:0007669"/>
    <property type="project" value="UniProtKB-UniPathway"/>
</dbReference>
<evidence type="ECO:0000256" key="1">
    <source>
        <dbReference type="ARBA" id="ARBA00004477"/>
    </source>
</evidence>